<dbReference type="InterPro" id="IPR018445">
    <property type="entry name" value="Put_Phosphate_transp_reg"/>
</dbReference>
<dbReference type="RefSeq" id="WP_369046178.1">
    <property type="nucleotide sequence ID" value="NZ_CP163302.1"/>
</dbReference>
<dbReference type="Pfam" id="PF01865">
    <property type="entry name" value="PhoU_div"/>
    <property type="match status" value="1"/>
</dbReference>
<comment type="similarity">
    <text evidence="1">Belongs to the UPF0111 family.</text>
</comment>
<name>A0AB39L5E5_9MICC</name>
<reference evidence="2" key="1">
    <citation type="submission" date="2024-07" db="EMBL/GenBank/DDBJ databases">
        <authorList>
            <person name="fu j."/>
        </authorList>
    </citation>
    <scope>NUCLEOTIDE SEQUENCE</scope>
    <source>
        <strain evidence="2">P10A9</strain>
    </source>
</reference>
<dbReference type="InterPro" id="IPR038078">
    <property type="entry name" value="PhoU-like_sf"/>
</dbReference>
<dbReference type="PANTHER" id="PTHR37298">
    <property type="entry name" value="UPF0111 PROTEIN YKAA"/>
    <property type="match status" value="1"/>
</dbReference>
<proteinExistence type="inferred from homology"/>
<dbReference type="KEGG" id="spue:AB5L97_01400"/>
<dbReference type="InterPro" id="IPR052912">
    <property type="entry name" value="UPF0111_domain"/>
</dbReference>
<dbReference type="PANTHER" id="PTHR37298:SF1">
    <property type="entry name" value="UPF0111 PROTEIN YKAA"/>
    <property type="match status" value="1"/>
</dbReference>
<evidence type="ECO:0000313" key="2">
    <source>
        <dbReference type="EMBL" id="XDP45707.1"/>
    </source>
</evidence>
<gene>
    <name evidence="2" type="ORF">AB5L97_01400</name>
</gene>
<accession>A0AB39L5E5</accession>
<organism evidence="2">
    <name type="scientific">Sinomonas puerhi</name>
    <dbReference type="NCBI Taxonomy" id="3238584"/>
    <lineage>
        <taxon>Bacteria</taxon>
        <taxon>Bacillati</taxon>
        <taxon>Actinomycetota</taxon>
        <taxon>Actinomycetes</taxon>
        <taxon>Micrococcales</taxon>
        <taxon>Micrococcaceae</taxon>
        <taxon>Sinomonas</taxon>
    </lineage>
</organism>
<dbReference type="AlphaFoldDB" id="A0AB39L5E5"/>
<sequence>MKFRLFPQETAGLELLASMAQQSVLGVQTLSEMFGARRSDYEQLVDILMANDARTTELSRTLLTQLRTSFVNPLPREDLLQLSESLAATVDHLVAVGELIQLHAIDRLPAEASDMLDIVNRQAELTVAAMRSLSRLEELEDYWTDMIRLAKRAEQTYRVWSASALRELSIGQFARTVEVARALVAAVHSLQAVATYVGRIIVRES</sequence>
<evidence type="ECO:0000256" key="1">
    <source>
        <dbReference type="ARBA" id="ARBA00008591"/>
    </source>
</evidence>
<dbReference type="EMBL" id="CP163302">
    <property type="protein sequence ID" value="XDP45707.1"/>
    <property type="molecule type" value="Genomic_DNA"/>
</dbReference>
<dbReference type="Gene3D" id="1.20.58.220">
    <property type="entry name" value="Phosphate transport system protein phou homolog 2, domain 2"/>
    <property type="match status" value="1"/>
</dbReference>
<protein>
    <submittedName>
        <fullName evidence="2">DUF47 family protein</fullName>
    </submittedName>
</protein>